<name>A0ABW4LGX7_9MICO</name>
<gene>
    <name evidence="2" type="ORF">ACFSBI_14330</name>
</gene>
<organism evidence="2 3">
    <name type="scientific">Amnibacterium endophyticum</name>
    <dbReference type="NCBI Taxonomy" id="2109337"/>
    <lineage>
        <taxon>Bacteria</taxon>
        <taxon>Bacillati</taxon>
        <taxon>Actinomycetota</taxon>
        <taxon>Actinomycetes</taxon>
        <taxon>Micrococcales</taxon>
        <taxon>Microbacteriaceae</taxon>
        <taxon>Amnibacterium</taxon>
    </lineage>
</organism>
<sequence length="93" mass="10516">MSDTSSTEPDRYVAEYLDGPLEGTTEHRYLEDGKPESRVTQYALVDGTDAMFEYTAGETRTINDELFVQYSYDQGDSDPLQGQADPNERSKHL</sequence>
<dbReference type="RefSeq" id="WP_377936096.1">
    <property type="nucleotide sequence ID" value="NZ_JBHUEA010000026.1"/>
</dbReference>
<evidence type="ECO:0000313" key="3">
    <source>
        <dbReference type="Proteomes" id="UP001597347"/>
    </source>
</evidence>
<feature type="region of interest" description="Disordered" evidence="1">
    <location>
        <begin position="72"/>
        <end position="93"/>
    </location>
</feature>
<evidence type="ECO:0000313" key="2">
    <source>
        <dbReference type="EMBL" id="MFD1722730.1"/>
    </source>
</evidence>
<accession>A0ABW4LGX7</accession>
<evidence type="ECO:0000256" key="1">
    <source>
        <dbReference type="SAM" id="MobiDB-lite"/>
    </source>
</evidence>
<dbReference type="Proteomes" id="UP001597347">
    <property type="component" value="Unassembled WGS sequence"/>
</dbReference>
<keyword evidence="3" id="KW-1185">Reference proteome</keyword>
<proteinExistence type="predicted"/>
<protein>
    <submittedName>
        <fullName evidence="2">Uncharacterized protein</fullName>
    </submittedName>
</protein>
<comment type="caution">
    <text evidence="2">The sequence shown here is derived from an EMBL/GenBank/DDBJ whole genome shotgun (WGS) entry which is preliminary data.</text>
</comment>
<dbReference type="EMBL" id="JBHUEA010000026">
    <property type="protein sequence ID" value="MFD1722730.1"/>
    <property type="molecule type" value="Genomic_DNA"/>
</dbReference>
<reference evidence="3" key="1">
    <citation type="journal article" date="2019" name="Int. J. Syst. Evol. Microbiol.">
        <title>The Global Catalogue of Microorganisms (GCM) 10K type strain sequencing project: providing services to taxonomists for standard genome sequencing and annotation.</title>
        <authorList>
            <consortium name="The Broad Institute Genomics Platform"/>
            <consortium name="The Broad Institute Genome Sequencing Center for Infectious Disease"/>
            <person name="Wu L."/>
            <person name="Ma J."/>
        </authorList>
    </citation>
    <scope>NUCLEOTIDE SEQUENCE [LARGE SCALE GENOMIC DNA]</scope>
    <source>
        <strain evidence="3">CGMCC 1.12471</strain>
    </source>
</reference>